<evidence type="ECO:0000313" key="2">
    <source>
        <dbReference type="EMBL" id="OAM90999.1"/>
    </source>
</evidence>
<dbReference type="STRING" id="1184151.AW736_05510"/>
<dbReference type="Gene3D" id="1.50.10.10">
    <property type="match status" value="1"/>
</dbReference>
<dbReference type="PANTHER" id="PTHR33886">
    <property type="entry name" value="UNSATURATED RHAMNOGALACTURONAN HYDROLASE (EUROFUNG)"/>
    <property type="match status" value="1"/>
</dbReference>
<organism evidence="2 3">
    <name type="scientific">Termitidicoccus mucosus</name>
    <dbReference type="NCBI Taxonomy" id="1184151"/>
    <lineage>
        <taxon>Bacteria</taxon>
        <taxon>Pseudomonadati</taxon>
        <taxon>Verrucomicrobiota</taxon>
        <taxon>Opitutia</taxon>
        <taxon>Opitutales</taxon>
        <taxon>Opitutaceae</taxon>
        <taxon>Termitidicoccus</taxon>
    </lineage>
</organism>
<dbReference type="GO" id="GO:0016787">
    <property type="term" value="F:hydrolase activity"/>
    <property type="evidence" value="ECO:0007669"/>
    <property type="project" value="UniProtKB-KW"/>
</dbReference>
<dbReference type="GO" id="GO:0005975">
    <property type="term" value="P:carbohydrate metabolic process"/>
    <property type="evidence" value="ECO:0007669"/>
    <property type="project" value="InterPro"/>
</dbReference>
<keyword evidence="1 2" id="KW-0378">Hydrolase</keyword>
<dbReference type="InterPro" id="IPR008928">
    <property type="entry name" value="6-hairpin_glycosidase_sf"/>
</dbReference>
<dbReference type="PANTHER" id="PTHR33886:SF8">
    <property type="entry name" value="UNSATURATED RHAMNOGALACTURONAN HYDROLASE (EUROFUNG)"/>
    <property type="match status" value="1"/>
</dbReference>
<accession>A0A178IP43</accession>
<sequence>MSTTLFAITGTVSAQEPLALARKVSDKVLACGSFAFEYTVQQPYSDAESVDFGRSCTPVTGVAYAVSTLQSDVSQEQTFEFGCRWPVKIWIDEKLVFERHTKTDFSITYDEKSYLLPEQFTVRLAKGTHKILIKSARDKMDATEDWLFVTQSINMTRYSKRGKRIRFSLNEYAPKAAQLAHWLVLGTFAGNINTVLPPETALEFHKVYNGAMERIAWNIPRVNLLTSNKDGGKFYAWNYHVGCFNWALQCLGAATGDARYSDYAARWCEYALDTFPMVEHQMRDLLAFRSMNFGQVGLPMLDYMSAPAMPFVTRLAAGKNFPGMERYRERAALIVDYLRNKQFRVDGIFARSYTEYPSIWADDMYMGIPYLVYWSKYTNDAAERIALLDDASLQIIKFNSYLYEPQVGLYRQACYPSKREEKVPFWSRGNGWALWSAVEVLDALPETHENRAVLMKIYRDHVDGLLRQQDSEGFWRNVLDMPASVRESSGAAIFTLCIACGINNGWLSREKYGPALERAWRALATFVDDNGDFNGVKGGTNFSTKAADYERISFIKSDTHGLLPFIFACIEMDKYFRRWTSFSS</sequence>
<proteinExistence type="predicted"/>
<evidence type="ECO:0000313" key="3">
    <source>
        <dbReference type="Proteomes" id="UP000078486"/>
    </source>
</evidence>
<keyword evidence="3" id="KW-1185">Reference proteome</keyword>
<reference evidence="2 3" key="1">
    <citation type="submission" date="2016-01" db="EMBL/GenBank/DDBJ databases">
        <title>High potential of lignocellulose degradation of a new Verrucomicrobia species.</title>
        <authorList>
            <person name="Wang Y."/>
            <person name="Shi Y."/>
            <person name="Qiu Z."/>
            <person name="Liu S."/>
            <person name="Yang H."/>
        </authorList>
    </citation>
    <scope>NUCLEOTIDE SEQUENCE [LARGE SCALE GENOMIC DNA]</scope>
    <source>
        <strain evidence="2 3">TSB47</strain>
    </source>
</reference>
<dbReference type="InterPro" id="IPR052043">
    <property type="entry name" value="PolySaccharide_Degr_Enz"/>
</dbReference>
<dbReference type="EMBL" id="LRRQ01000043">
    <property type="protein sequence ID" value="OAM90999.1"/>
    <property type="molecule type" value="Genomic_DNA"/>
</dbReference>
<protein>
    <submittedName>
        <fullName evidence="2">Glycoside hydrolase</fullName>
    </submittedName>
</protein>
<dbReference type="InterPro" id="IPR012341">
    <property type="entry name" value="6hp_glycosidase-like_sf"/>
</dbReference>
<dbReference type="Proteomes" id="UP000078486">
    <property type="component" value="Unassembled WGS sequence"/>
</dbReference>
<gene>
    <name evidence="2" type="ORF">AW736_05510</name>
</gene>
<dbReference type="SUPFAM" id="SSF48208">
    <property type="entry name" value="Six-hairpin glycosidases"/>
    <property type="match status" value="1"/>
</dbReference>
<dbReference type="AlphaFoldDB" id="A0A178IP43"/>
<evidence type="ECO:0000256" key="1">
    <source>
        <dbReference type="ARBA" id="ARBA00022801"/>
    </source>
</evidence>
<dbReference type="InterPro" id="IPR010905">
    <property type="entry name" value="Glyco_hydro_88"/>
</dbReference>
<name>A0A178IP43_9BACT</name>
<dbReference type="Pfam" id="PF07470">
    <property type="entry name" value="Glyco_hydro_88"/>
    <property type="match status" value="1"/>
</dbReference>
<comment type="caution">
    <text evidence="2">The sequence shown here is derived from an EMBL/GenBank/DDBJ whole genome shotgun (WGS) entry which is preliminary data.</text>
</comment>